<feature type="compositionally biased region" description="Polar residues" evidence="1">
    <location>
        <begin position="560"/>
        <end position="594"/>
    </location>
</feature>
<dbReference type="InterPro" id="IPR026713">
    <property type="entry name" value="CRACD-like"/>
</dbReference>
<dbReference type="PANTHER" id="PTHR47743:SF2">
    <property type="entry name" value="ACROSOMAL PROTEIN KIAA1210"/>
    <property type="match status" value="1"/>
</dbReference>
<evidence type="ECO:0000256" key="2">
    <source>
        <dbReference type="SAM" id="Phobius"/>
    </source>
</evidence>
<evidence type="ECO:0000313" key="4">
    <source>
        <dbReference type="Ensembl" id="ENSMMDP00005029797.1"/>
    </source>
</evidence>
<feature type="region of interest" description="Disordered" evidence="1">
    <location>
        <begin position="39"/>
        <end position="88"/>
    </location>
</feature>
<feature type="region of interest" description="Disordered" evidence="1">
    <location>
        <begin position="251"/>
        <end position="661"/>
    </location>
</feature>
<feature type="compositionally biased region" description="Basic and acidic residues" evidence="1">
    <location>
        <begin position="251"/>
        <end position="261"/>
    </location>
</feature>
<feature type="compositionally biased region" description="Acidic residues" evidence="1">
    <location>
        <begin position="317"/>
        <end position="356"/>
    </location>
</feature>
<proteinExistence type="predicted"/>
<accession>A0A667YPD6</accession>
<protein>
    <recommendedName>
        <fullName evidence="3">DUF4592 domain-containing protein</fullName>
    </recommendedName>
</protein>
<feature type="compositionally biased region" description="Acidic residues" evidence="1">
    <location>
        <begin position="612"/>
        <end position="625"/>
    </location>
</feature>
<dbReference type="InParanoid" id="A0A667YPD6"/>
<feature type="compositionally biased region" description="Polar residues" evidence="1">
    <location>
        <begin position="523"/>
        <end position="532"/>
    </location>
</feature>
<dbReference type="Pfam" id="PF15262">
    <property type="entry name" value="DUF4592"/>
    <property type="match status" value="1"/>
</dbReference>
<dbReference type="GeneTree" id="ENSGT00940000163031"/>
<feature type="compositionally biased region" description="Low complexity" evidence="1">
    <location>
        <begin position="540"/>
        <end position="554"/>
    </location>
</feature>
<feature type="compositionally biased region" description="Basic and acidic residues" evidence="1">
    <location>
        <begin position="420"/>
        <end position="430"/>
    </location>
</feature>
<feature type="compositionally biased region" description="Acidic residues" evidence="1">
    <location>
        <begin position="464"/>
        <end position="473"/>
    </location>
</feature>
<dbReference type="Ensembl" id="ENSMMDT00005030493.1">
    <property type="protein sequence ID" value="ENSMMDP00005029797.1"/>
    <property type="gene ID" value="ENSMMDG00005014148.1"/>
</dbReference>
<reference evidence="4" key="1">
    <citation type="submission" date="2019-06" db="EMBL/GenBank/DDBJ databases">
        <authorList>
            <consortium name="Wellcome Sanger Institute Data Sharing"/>
        </authorList>
    </citation>
    <scope>NUCLEOTIDE SEQUENCE [LARGE SCALE GENOMIC DNA]</scope>
</reference>
<evidence type="ECO:0000256" key="1">
    <source>
        <dbReference type="SAM" id="MobiDB-lite"/>
    </source>
</evidence>
<evidence type="ECO:0000313" key="5">
    <source>
        <dbReference type="Proteomes" id="UP000472263"/>
    </source>
</evidence>
<feature type="domain" description="DUF4592" evidence="3">
    <location>
        <begin position="129"/>
        <end position="237"/>
    </location>
</feature>
<feature type="region of interest" description="Disordered" evidence="1">
    <location>
        <begin position="698"/>
        <end position="724"/>
    </location>
</feature>
<dbReference type="InterPro" id="IPR028030">
    <property type="entry name" value="DUF4592"/>
</dbReference>
<organism evidence="4 5">
    <name type="scientific">Myripristis murdjan</name>
    <name type="common">pinecone soldierfish</name>
    <dbReference type="NCBI Taxonomy" id="586833"/>
    <lineage>
        <taxon>Eukaryota</taxon>
        <taxon>Metazoa</taxon>
        <taxon>Chordata</taxon>
        <taxon>Craniata</taxon>
        <taxon>Vertebrata</taxon>
        <taxon>Euteleostomi</taxon>
        <taxon>Actinopterygii</taxon>
        <taxon>Neopterygii</taxon>
        <taxon>Teleostei</taxon>
        <taxon>Neoteleostei</taxon>
        <taxon>Acanthomorphata</taxon>
        <taxon>Holocentriformes</taxon>
        <taxon>Holocentridae</taxon>
        <taxon>Myripristis</taxon>
    </lineage>
</organism>
<reference evidence="4" key="3">
    <citation type="submission" date="2025-09" db="UniProtKB">
        <authorList>
            <consortium name="Ensembl"/>
        </authorList>
    </citation>
    <scope>IDENTIFICATION</scope>
</reference>
<evidence type="ECO:0000259" key="3">
    <source>
        <dbReference type="Pfam" id="PF15262"/>
    </source>
</evidence>
<feature type="compositionally biased region" description="Acidic residues" evidence="1">
    <location>
        <begin position="364"/>
        <end position="378"/>
    </location>
</feature>
<feature type="compositionally biased region" description="Acidic residues" evidence="1">
    <location>
        <begin position="401"/>
        <end position="414"/>
    </location>
</feature>
<keyword evidence="2" id="KW-0812">Transmembrane</keyword>
<feature type="compositionally biased region" description="Polar residues" evidence="1">
    <location>
        <begin position="56"/>
        <end position="73"/>
    </location>
</feature>
<keyword evidence="5" id="KW-1185">Reference proteome</keyword>
<feature type="compositionally biased region" description="Polar residues" evidence="1">
    <location>
        <begin position="707"/>
        <end position="722"/>
    </location>
</feature>
<dbReference type="Proteomes" id="UP000472263">
    <property type="component" value="Chromosome 10"/>
</dbReference>
<feature type="transmembrane region" description="Helical" evidence="2">
    <location>
        <begin position="808"/>
        <end position="826"/>
    </location>
</feature>
<keyword evidence="2" id="KW-1133">Transmembrane helix</keyword>
<feature type="compositionally biased region" description="Acidic residues" evidence="1">
    <location>
        <begin position="445"/>
        <end position="457"/>
    </location>
</feature>
<name>A0A667YPD6_9TELE</name>
<sequence length="842" mass="92037">MHLIDKESVKVISAYQPFISVISGKKKSKFQTFKKFFARKKRKEASATGGDAGLKASQSSDNVSKTPEDNTLTRSEKDKGSGSKISLGSKALSHDSVFVSDSSEANEALGASQDSIHGKVKSLQLQLKQAIRLGSPPSLMCVKRMEDGGTMSEDDGLPCSPPEYSTSHTVLTPTHTTNSSLSLEGTDSDEDQLSCAASSRALSPLVAVPGDFSQPARPFACLDNSAAKHKLGLRQKACNKRKPVSRLEIRAEEDSVVEERLSTAVPKASEEQEEQETRGLCSQEDEWQREEAQEVMPEYSTKEEENSLFLRKSGKEEGEEAESEGEEETGNLEREPEVEEEEWEQREDDEEEEEREELERAEEAQEAEEAVAEEEDNREEMTNMVPDEIGEMVQTVMPALEADEGQDTLPEEDSAFTPEQPDRVQIHAEMCDQTENETAPNQNFVDEDGEERAEECIEIGQMEETSDQEEDLEMNQPDVDQSEEAGVATDQPDEDQEMSQLVVEDQRDIDQTDVDLMPPSVSAPDSQASSETRIQEESETSVPSPTSPTTSTTTLHINLVSPSSEKATCPLQQFFSGADTTEEVNQSSSHTEATAEQDETRQPPIAEQPAETAEEEEEEEKEEEEGKQSPATIEEAQPSKPPAAAEEAVTQPSSVSDQGKSRFIIAPAWQRSFSTGSGMEGVSSAKAEVVLSPVRTRSIGSAPAKPHSTTTAVTAKPQTSTAAAAEGQDESRFVVFVFFCLFMSFLNSHKSPAASPVTCVCCDVDSDPAASRSVSAGSDSPSWISVARQKQKIYKDSSLDAATAKKVGCVYACVCVFLWFCTFTLYGHNFAARKHKTCEVTC</sequence>
<keyword evidence="2" id="KW-0472">Membrane</keyword>
<dbReference type="PANTHER" id="PTHR47743">
    <property type="entry name" value="KIAA1210 / KIAA1211 FAMILY MEMBER"/>
    <property type="match status" value="1"/>
</dbReference>
<dbReference type="AlphaFoldDB" id="A0A667YPD6"/>
<reference evidence="4" key="2">
    <citation type="submission" date="2025-08" db="UniProtKB">
        <authorList>
            <consortium name="Ensembl"/>
        </authorList>
    </citation>
    <scope>IDENTIFICATION</scope>
</reference>